<dbReference type="STRING" id="1081104.A0A162MLY7"/>
<proteinExistence type="predicted"/>
<evidence type="ECO:0000313" key="3">
    <source>
        <dbReference type="EMBL" id="OAA63940.1"/>
    </source>
</evidence>
<dbReference type="InterPro" id="IPR021569">
    <property type="entry name" value="TUG-UBL1"/>
</dbReference>
<dbReference type="RefSeq" id="XP_018704589.1">
    <property type="nucleotide sequence ID" value="XM_018848255.1"/>
</dbReference>
<accession>A0A162MLY7</accession>
<name>A0A162MLY7_CORFA</name>
<dbReference type="OrthoDB" id="440781at2759"/>
<dbReference type="SUPFAM" id="SSF54236">
    <property type="entry name" value="Ubiquitin-like"/>
    <property type="match status" value="1"/>
</dbReference>
<sequence length="497" mass="53393">MSTHVVVIGADLRRATIKVTPGTYLIDVLQEACKKLSISSDKFILKHKQKTVDLTVPFRTSGLVGGAKLELVQRSNTPSAVQIGLQLPQPEAKEVPGGRLIKRLPSDLTLWGVLRQLESGTDASAGRNINITARGVARTSAAGAFGAGQLYYETPVLNIMGRDYTTFADFQKTLAQLGHNSGSVLVRLTFKTTDQTLFEAMEQIGQYFKETSEEKSAPAQSQAGADSAPTTEPKAEEAQPVQVSDTPMTEAPSATQSLAETAPAAAPVSESKDPYEPVGVFLAPSNSTPAAALAPADESDFTPTVAHAKLHQSQLQQSGRNKRLPSDQELAARAADEQARVAAIKSVLVKVRFPDNTSSDWQMDHAATGAVLHAAVRHVMADPTLPFRLVLPGSTRRVVRDEAGPTHALIADYKMHGRVLVNLLWTDDVPPAKRRLPFLKAAIARQGREIEVPELPTYELEETTKPAPSKDDGRGTDKAGDGKGGSKVPKWLKLGKK</sequence>
<feature type="compositionally biased region" description="Polar residues" evidence="1">
    <location>
        <begin position="218"/>
        <end position="230"/>
    </location>
</feature>
<dbReference type="PANTHER" id="PTHR46467:SF1">
    <property type="entry name" value="TETHER CONTAINING UBX DOMAIN FOR GLUT4"/>
    <property type="match status" value="1"/>
</dbReference>
<dbReference type="PANTHER" id="PTHR46467">
    <property type="entry name" value="TETHER CONTAINING UBX DOMAIN FOR GLUT4"/>
    <property type="match status" value="1"/>
</dbReference>
<dbReference type="GO" id="GO:0006886">
    <property type="term" value="P:intracellular protein transport"/>
    <property type="evidence" value="ECO:0007669"/>
    <property type="project" value="TreeGrafter"/>
</dbReference>
<feature type="compositionally biased region" description="Polar residues" evidence="1">
    <location>
        <begin position="241"/>
        <end position="259"/>
    </location>
</feature>
<feature type="region of interest" description="Disordered" evidence="1">
    <location>
        <begin position="209"/>
        <end position="281"/>
    </location>
</feature>
<reference evidence="3 4" key="1">
    <citation type="journal article" date="2016" name="Genome Biol. Evol.">
        <title>Divergent and convergent evolution of fungal pathogenicity.</title>
        <authorList>
            <person name="Shang Y."/>
            <person name="Xiao G."/>
            <person name="Zheng P."/>
            <person name="Cen K."/>
            <person name="Zhan S."/>
            <person name="Wang C."/>
        </authorList>
    </citation>
    <scope>NUCLEOTIDE SEQUENCE [LARGE SCALE GENOMIC DNA]</scope>
    <source>
        <strain evidence="3 4">ARSEF 2679</strain>
    </source>
</reference>
<gene>
    <name evidence="3" type="ORF">ISF_04649</name>
</gene>
<keyword evidence="4" id="KW-1185">Reference proteome</keyword>
<dbReference type="EMBL" id="AZHB01000010">
    <property type="protein sequence ID" value="OAA63940.1"/>
    <property type="molecule type" value="Genomic_DNA"/>
</dbReference>
<dbReference type="AlphaFoldDB" id="A0A162MLY7"/>
<feature type="compositionally biased region" description="Basic and acidic residues" evidence="1">
    <location>
        <begin position="462"/>
        <end position="481"/>
    </location>
</feature>
<comment type="caution">
    <text evidence="3">The sequence shown here is derived from an EMBL/GenBank/DDBJ whole genome shotgun (WGS) entry which is preliminary data.</text>
</comment>
<dbReference type="Pfam" id="PF11470">
    <property type="entry name" value="TUG-UBL1"/>
    <property type="match status" value="1"/>
</dbReference>
<dbReference type="CDD" id="cd16105">
    <property type="entry name" value="Ubl_ASPSCR1_like"/>
    <property type="match status" value="1"/>
</dbReference>
<protein>
    <submittedName>
        <fullName evidence="3">GLUT4 regulating protein TUG</fullName>
    </submittedName>
</protein>
<dbReference type="Gene3D" id="3.10.20.90">
    <property type="entry name" value="Phosphatidylinositol 3-kinase Catalytic Subunit, Chain A, domain 1"/>
    <property type="match status" value="1"/>
</dbReference>
<feature type="region of interest" description="Disordered" evidence="1">
    <location>
        <begin position="453"/>
        <end position="497"/>
    </location>
</feature>
<organism evidence="3 4">
    <name type="scientific">Cordyceps fumosorosea (strain ARSEF 2679)</name>
    <name type="common">Isaria fumosorosea</name>
    <dbReference type="NCBI Taxonomy" id="1081104"/>
    <lineage>
        <taxon>Eukaryota</taxon>
        <taxon>Fungi</taxon>
        <taxon>Dikarya</taxon>
        <taxon>Ascomycota</taxon>
        <taxon>Pezizomycotina</taxon>
        <taxon>Sordariomycetes</taxon>
        <taxon>Hypocreomycetidae</taxon>
        <taxon>Hypocreales</taxon>
        <taxon>Cordycipitaceae</taxon>
        <taxon>Cordyceps</taxon>
    </lineage>
</organism>
<dbReference type="GO" id="GO:0012506">
    <property type="term" value="C:vesicle membrane"/>
    <property type="evidence" value="ECO:0007669"/>
    <property type="project" value="TreeGrafter"/>
</dbReference>
<dbReference type="GeneID" id="30020941"/>
<dbReference type="GO" id="GO:0005634">
    <property type="term" value="C:nucleus"/>
    <property type="evidence" value="ECO:0007669"/>
    <property type="project" value="TreeGrafter"/>
</dbReference>
<evidence type="ECO:0000313" key="4">
    <source>
        <dbReference type="Proteomes" id="UP000076744"/>
    </source>
</evidence>
<evidence type="ECO:0000256" key="1">
    <source>
        <dbReference type="SAM" id="MobiDB-lite"/>
    </source>
</evidence>
<evidence type="ECO:0000259" key="2">
    <source>
        <dbReference type="Pfam" id="PF11470"/>
    </source>
</evidence>
<dbReference type="InterPro" id="IPR029071">
    <property type="entry name" value="Ubiquitin-like_domsf"/>
</dbReference>
<dbReference type="GO" id="GO:0005737">
    <property type="term" value="C:cytoplasm"/>
    <property type="evidence" value="ECO:0007669"/>
    <property type="project" value="TreeGrafter"/>
</dbReference>
<dbReference type="Proteomes" id="UP000076744">
    <property type="component" value="Unassembled WGS sequence"/>
</dbReference>
<feature type="domain" description="TUG ubiquitin-like" evidence="2">
    <location>
        <begin position="10"/>
        <end position="71"/>
    </location>
</feature>